<dbReference type="PROSITE" id="PS00061">
    <property type="entry name" value="ADH_SHORT"/>
    <property type="match status" value="1"/>
</dbReference>
<dbReference type="EMBL" id="JAUZVZ010000001">
    <property type="protein sequence ID" value="MDP4534661.1"/>
    <property type="molecule type" value="Genomic_DNA"/>
</dbReference>
<evidence type="ECO:0000256" key="2">
    <source>
        <dbReference type="ARBA" id="ARBA00023002"/>
    </source>
</evidence>
<dbReference type="SUPFAM" id="SSF51735">
    <property type="entry name" value="NAD(P)-binding Rossmann-fold domains"/>
    <property type="match status" value="1"/>
</dbReference>
<dbReference type="PRINTS" id="PR00081">
    <property type="entry name" value="GDHRDH"/>
</dbReference>
<comment type="caution">
    <text evidence="3">The sequence shown here is derived from an EMBL/GenBank/DDBJ whole genome shotgun (WGS) entry which is preliminary data.</text>
</comment>
<keyword evidence="4" id="KW-1185">Reference proteome</keyword>
<evidence type="ECO:0000313" key="3">
    <source>
        <dbReference type="EMBL" id="MDP4534661.1"/>
    </source>
</evidence>
<organism evidence="3 4">
    <name type="scientific">Alkalimonas collagenimarina</name>
    <dbReference type="NCBI Taxonomy" id="400390"/>
    <lineage>
        <taxon>Bacteria</taxon>
        <taxon>Pseudomonadati</taxon>
        <taxon>Pseudomonadota</taxon>
        <taxon>Gammaproteobacteria</taxon>
        <taxon>Alkalimonas</taxon>
    </lineage>
</organism>
<accession>A0ABT9GUD3</accession>
<dbReference type="InterPro" id="IPR036291">
    <property type="entry name" value="NAD(P)-bd_dom_sf"/>
</dbReference>
<dbReference type="Gene3D" id="3.40.50.720">
    <property type="entry name" value="NAD(P)-binding Rossmann-like Domain"/>
    <property type="match status" value="1"/>
</dbReference>
<evidence type="ECO:0000313" key="4">
    <source>
        <dbReference type="Proteomes" id="UP001231616"/>
    </source>
</evidence>
<sequence length="245" mass="26779">MKSCFITGASSGIGRALACHYAHNGWRVYAVARSEAALQELSLEHSTIVPMACDLTDSAALSTLVAEITADCPSLDLVILNAGTCIYVDAEQLQLSDFEQTFAINFFAIVALVPLLLPLLKAGQQSQLAIVSSLAHVFPFTKAEAYGASKAAVSYFTESLRVDWSGNGVDVCLIEPGFVDTPLTKKNEFDMPFLISSDEAVKRISQGIAQRRARIRFPKRLVWSLNVLRILPYRLRLVVARGMKP</sequence>
<comment type="similarity">
    <text evidence="1">Belongs to the short-chain dehydrogenases/reductases (SDR) family.</text>
</comment>
<evidence type="ECO:0000256" key="1">
    <source>
        <dbReference type="ARBA" id="ARBA00006484"/>
    </source>
</evidence>
<dbReference type="PANTHER" id="PTHR44196:SF1">
    <property type="entry name" value="DEHYDROGENASE_REDUCTASE SDR FAMILY MEMBER 7B"/>
    <property type="match status" value="1"/>
</dbReference>
<protein>
    <submittedName>
        <fullName evidence="3">SDR family NAD(P)-dependent oxidoreductase</fullName>
    </submittedName>
</protein>
<dbReference type="Pfam" id="PF00106">
    <property type="entry name" value="adh_short"/>
    <property type="match status" value="1"/>
</dbReference>
<dbReference type="InterPro" id="IPR002347">
    <property type="entry name" value="SDR_fam"/>
</dbReference>
<proteinExistence type="inferred from homology"/>
<dbReference type="RefSeq" id="WP_305891931.1">
    <property type="nucleotide sequence ID" value="NZ_JAUZVZ010000001.1"/>
</dbReference>
<dbReference type="InterPro" id="IPR020904">
    <property type="entry name" value="Sc_DH/Rdtase_CS"/>
</dbReference>
<name>A0ABT9GUD3_9GAMM</name>
<keyword evidence="2" id="KW-0560">Oxidoreductase</keyword>
<gene>
    <name evidence="3" type="ORF">Q3O60_00425</name>
</gene>
<dbReference type="PANTHER" id="PTHR44196">
    <property type="entry name" value="DEHYDROGENASE/REDUCTASE SDR FAMILY MEMBER 7B"/>
    <property type="match status" value="1"/>
</dbReference>
<dbReference type="Proteomes" id="UP001231616">
    <property type="component" value="Unassembled WGS sequence"/>
</dbReference>
<reference evidence="3 4" key="1">
    <citation type="submission" date="2023-08" db="EMBL/GenBank/DDBJ databases">
        <authorList>
            <person name="Joshi A."/>
            <person name="Thite S."/>
        </authorList>
    </citation>
    <scope>NUCLEOTIDE SEQUENCE [LARGE SCALE GENOMIC DNA]</scope>
    <source>
        <strain evidence="3 4">AC40</strain>
    </source>
</reference>